<evidence type="ECO:0000313" key="2">
    <source>
        <dbReference type="Ensembl" id="ENSSSCP00030024828.1"/>
    </source>
</evidence>
<accession>A0A8D0WTG0</accession>
<dbReference type="InterPro" id="IPR052449">
    <property type="entry name" value="STYX-Interacting_Phosphatase"/>
</dbReference>
<name>A0A8D0WTG0_PIG</name>
<organism evidence="2 3">
    <name type="scientific">Sus scrofa</name>
    <name type="common">Pig</name>
    <dbReference type="NCBI Taxonomy" id="9823"/>
    <lineage>
        <taxon>Eukaryota</taxon>
        <taxon>Metazoa</taxon>
        <taxon>Chordata</taxon>
        <taxon>Craniata</taxon>
        <taxon>Vertebrata</taxon>
        <taxon>Euteleostomi</taxon>
        <taxon>Mammalia</taxon>
        <taxon>Eutheria</taxon>
        <taxon>Laurasiatheria</taxon>
        <taxon>Artiodactyla</taxon>
        <taxon>Suina</taxon>
        <taxon>Suidae</taxon>
        <taxon>Sus</taxon>
    </lineage>
</organism>
<dbReference type="Proteomes" id="UP000694570">
    <property type="component" value="Unplaced"/>
</dbReference>
<feature type="region of interest" description="Disordered" evidence="1">
    <location>
        <begin position="65"/>
        <end position="98"/>
    </location>
</feature>
<evidence type="ECO:0000313" key="3">
    <source>
        <dbReference type="Proteomes" id="UP000694570"/>
    </source>
</evidence>
<dbReference type="PANTHER" id="PTHR46588:SF1">
    <property type="entry name" value="SERINE_THREONINE_TYROSINE-INTERACTING PROTEIN"/>
    <property type="match status" value="1"/>
</dbReference>
<proteinExistence type="predicted"/>
<dbReference type="Ensembl" id="ENSSSCT00030054331.1">
    <property type="protein sequence ID" value="ENSSSCP00030024828.1"/>
    <property type="gene ID" value="ENSSSCG00030038989.1"/>
</dbReference>
<evidence type="ECO:0000256" key="1">
    <source>
        <dbReference type="SAM" id="MobiDB-lite"/>
    </source>
</evidence>
<reference evidence="2" key="1">
    <citation type="submission" date="2025-08" db="UniProtKB">
        <authorList>
            <consortium name="Ensembl"/>
        </authorList>
    </citation>
    <scope>IDENTIFICATION</scope>
</reference>
<sequence length="216" mass="23618">RGAEIRGGGRRQQHGGRARAAQLSSSRLSPPPPPESLELFSPRVLVVSPLPTHQSSGPPALLPFTATASPRVGRPVTPTPTPPTHKPAGLGHGGREAGVPLAPAVQRRRRGMDLSYETRDAGNFAWIVFRPIFFCYEKQATYTTERRFCINPNAGFVHQLQEYEAIYLAKLTIQMMSPLQIERSLSVHSGTTGSLKRTHEEEDDFGNMQVATAQNG</sequence>
<dbReference type="PANTHER" id="PTHR46588">
    <property type="entry name" value="SERINE/THREONINE/TYROSINE-INTERACTING PROTEIN"/>
    <property type="match status" value="1"/>
</dbReference>
<feature type="compositionally biased region" description="Basic residues" evidence="1">
    <location>
        <begin position="8"/>
        <end position="17"/>
    </location>
</feature>
<feature type="compositionally biased region" description="Low complexity" evidence="1">
    <location>
        <begin position="18"/>
        <end position="28"/>
    </location>
</feature>
<dbReference type="AlphaFoldDB" id="A0A8D0WTG0"/>
<protein>
    <submittedName>
        <fullName evidence="2">Uncharacterized protein</fullName>
    </submittedName>
</protein>
<feature type="region of interest" description="Disordered" evidence="1">
    <location>
        <begin position="190"/>
        <end position="216"/>
    </location>
</feature>
<feature type="region of interest" description="Disordered" evidence="1">
    <location>
        <begin position="1"/>
        <end position="38"/>
    </location>
</feature>